<reference evidence="3 4" key="1">
    <citation type="journal article" date="2010" name="Cell">
        <title>The genome of Naegleria gruberi illuminates early eukaryotic versatility.</title>
        <authorList>
            <person name="Fritz-Laylin L.K."/>
            <person name="Prochnik S.E."/>
            <person name="Ginger M.L."/>
            <person name="Dacks J.B."/>
            <person name="Carpenter M.L."/>
            <person name="Field M.C."/>
            <person name="Kuo A."/>
            <person name="Paredez A."/>
            <person name="Chapman J."/>
            <person name="Pham J."/>
            <person name="Shu S."/>
            <person name="Neupane R."/>
            <person name="Cipriano M."/>
            <person name="Mancuso J."/>
            <person name="Tu H."/>
            <person name="Salamov A."/>
            <person name="Lindquist E."/>
            <person name="Shapiro H."/>
            <person name="Lucas S."/>
            <person name="Grigoriev I.V."/>
            <person name="Cande W.Z."/>
            <person name="Fulton C."/>
            <person name="Rokhsar D.S."/>
            <person name="Dawson S.C."/>
        </authorList>
    </citation>
    <scope>NUCLEOTIDE SEQUENCE [LARGE SCALE GENOMIC DNA]</scope>
    <source>
        <strain evidence="3 4">NEG-M</strain>
    </source>
</reference>
<name>D2VPG8_NAEGR</name>
<evidence type="ECO:0000313" key="4">
    <source>
        <dbReference type="Proteomes" id="UP000006671"/>
    </source>
</evidence>
<dbReference type="GeneID" id="8856036"/>
<feature type="region of interest" description="Disordered" evidence="2">
    <location>
        <begin position="18"/>
        <end position="53"/>
    </location>
</feature>
<dbReference type="EMBL" id="GG738887">
    <property type="protein sequence ID" value="EFC41204.1"/>
    <property type="molecule type" value="Genomic_DNA"/>
</dbReference>
<dbReference type="InParanoid" id="D2VPG8"/>
<dbReference type="VEuPathDB" id="AmoebaDB:NAEGRDRAFT_70854"/>
<dbReference type="AlphaFoldDB" id="D2VPG8"/>
<feature type="coiled-coil region" evidence="1">
    <location>
        <begin position="88"/>
        <end position="115"/>
    </location>
</feature>
<gene>
    <name evidence="3" type="ORF">NAEGRDRAFT_70854</name>
</gene>
<proteinExistence type="predicted"/>
<evidence type="ECO:0000256" key="1">
    <source>
        <dbReference type="SAM" id="Coils"/>
    </source>
</evidence>
<feature type="compositionally biased region" description="Low complexity" evidence="2">
    <location>
        <begin position="35"/>
        <end position="53"/>
    </location>
</feature>
<accession>D2VPG8</accession>
<keyword evidence="1" id="KW-0175">Coiled coil</keyword>
<evidence type="ECO:0000256" key="2">
    <source>
        <dbReference type="SAM" id="MobiDB-lite"/>
    </source>
</evidence>
<evidence type="ECO:0000313" key="3">
    <source>
        <dbReference type="EMBL" id="EFC41204.1"/>
    </source>
</evidence>
<sequence>MKSSSYLNNNLSVLSSASSLSSHSHSQQPSYHKTSLSQILNQQQSSSSSSLSSSFNNINRFYDRQSIHSSSVNNNNSLNNNTNIYLTSNQVKKDFEQLKSSIKELENKLFIIDRNYTHFEDVKDLEQYIHSIKDNLNNL</sequence>
<dbReference type="RefSeq" id="XP_002673948.1">
    <property type="nucleotide sequence ID" value="XM_002673902.1"/>
</dbReference>
<protein>
    <submittedName>
        <fullName evidence="3">Predicted protein</fullName>
    </submittedName>
</protein>
<keyword evidence="4" id="KW-1185">Reference proteome</keyword>
<dbReference type="Proteomes" id="UP000006671">
    <property type="component" value="Unassembled WGS sequence"/>
</dbReference>
<dbReference type="KEGG" id="ngr:NAEGRDRAFT_70854"/>
<organism evidence="4">
    <name type="scientific">Naegleria gruberi</name>
    <name type="common">Amoeba</name>
    <dbReference type="NCBI Taxonomy" id="5762"/>
    <lineage>
        <taxon>Eukaryota</taxon>
        <taxon>Discoba</taxon>
        <taxon>Heterolobosea</taxon>
        <taxon>Tetramitia</taxon>
        <taxon>Eutetramitia</taxon>
        <taxon>Vahlkampfiidae</taxon>
        <taxon>Naegleria</taxon>
    </lineage>
</organism>